<dbReference type="EMBL" id="BKCJ010047988">
    <property type="protein sequence ID" value="GEW17639.1"/>
    <property type="molecule type" value="Genomic_DNA"/>
</dbReference>
<protein>
    <submittedName>
        <fullName evidence="1">Uncharacterized protein</fullName>
    </submittedName>
</protein>
<name>A0A699GUB6_TANCI</name>
<organism evidence="1">
    <name type="scientific">Tanacetum cinerariifolium</name>
    <name type="common">Dalmatian daisy</name>
    <name type="synonym">Chrysanthemum cinerariifolium</name>
    <dbReference type="NCBI Taxonomy" id="118510"/>
    <lineage>
        <taxon>Eukaryota</taxon>
        <taxon>Viridiplantae</taxon>
        <taxon>Streptophyta</taxon>
        <taxon>Embryophyta</taxon>
        <taxon>Tracheophyta</taxon>
        <taxon>Spermatophyta</taxon>
        <taxon>Magnoliopsida</taxon>
        <taxon>eudicotyledons</taxon>
        <taxon>Gunneridae</taxon>
        <taxon>Pentapetalae</taxon>
        <taxon>asterids</taxon>
        <taxon>campanulids</taxon>
        <taxon>Asterales</taxon>
        <taxon>Asteraceae</taxon>
        <taxon>Asteroideae</taxon>
        <taxon>Anthemideae</taxon>
        <taxon>Anthemidinae</taxon>
        <taxon>Tanacetum</taxon>
    </lineage>
</organism>
<comment type="caution">
    <text evidence="1">The sequence shown here is derived from an EMBL/GenBank/DDBJ whole genome shotgun (WGS) entry which is preliminary data.</text>
</comment>
<evidence type="ECO:0000313" key="1">
    <source>
        <dbReference type="EMBL" id="GEW17639.1"/>
    </source>
</evidence>
<dbReference type="AlphaFoldDB" id="A0A699GUB6"/>
<gene>
    <name evidence="1" type="ORF">Tci_189615</name>
</gene>
<reference evidence="1" key="1">
    <citation type="journal article" date="2019" name="Sci. Rep.">
        <title>Draft genome of Tanacetum cinerariifolium, the natural source of mosquito coil.</title>
        <authorList>
            <person name="Yamashiro T."/>
            <person name="Shiraishi A."/>
            <person name="Satake H."/>
            <person name="Nakayama K."/>
        </authorList>
    </citation>
    <scope>NUCLEOTIDE SEQUENCE</scope>
</reference>
<accession>A0A699GUB6</accession>
<sequence length="110" mass="13190">MACIEELEKTTKSKNIEDQMLILMRRQVETELKLEKKFRELCEEVSNDFKERKDVVEELERLSGNHIVKETTRLLRRGQKRDLDKMTRLQIMVNESHLGVREKRTFVSNI</sequence>
<proteinExistence type="predicted"/>